<evidence type="ECO:0000313" key="2">
    <source>
        <dbReference type="Proteomes" id="UP001501727"/>
    </source>
</evidence>
<protein>
    <submittedName>
        <fullName evidence="1">Uncharacterized protein</fullName>
    </submittedName>
</protein>
<evidence type="ECO:0000313" key="1">
    <source>
        <dbReference type="EMBL" id="GAA3924409.1"/>
    </source>
</evidence>
<keyword evidence="2" id="KW-1185">Reference proteome</keyword>
<accession>A0ABP7MKG0</accession>
<name>A0ABP7MKG0_9GAMM</name>
<reference evidence="2" key="1">
    <citation type="journal article" date="2019" name="Int. J. Syst. Evol. Microbiol.">
        <title>The Global Catalogue of Microorganisms (GCM) 10K type strain sequencing project: providing services to taxonomists for standard genome sequencing and annotation.</title>
        <authorList>
            <consortium name="The Broad Institute Genomics Platform"/>
            <consortium name="The Broad Institute Genome Sequencing Center for Infectious Disease"/>
            <person name="Wu L."/>
            <person name="Ma J."/>
        </authorList>
    </citation>
    <scope>NUCLEOTIDE SEQUENCE [LARGE SCALE GENOMIC DNA]</scope>
    <source>
        <strain evidence="2">JCM 16916</strain>
    </source>
</reference>
<gene>
    <name evidence="1" type="ORF">GCM10022229_17840</name>
</gene>
<dbReference type="EMBL" id="BAAAZU010000008">
    <property type="protein sequence ID" value="GAA3924409.1"/>
    <property type="molecule type" value="Genomic_DNA"/>
</dbReference>
<sequence>MRTSSPGEGDVSMAGSAGWRMAGIVHARRLYGHGASMAGSAGWRMAGIVHARRLYGHGARQEPPEPRCAPVTSGYATTLRAHATDSGRICAPCATSRGRENGVLPAAVERLSPDHCGVGMSSDGSL</sequence>
<organism evidence="1 2">
    <name type="scientific">Luteimonas lutimaris</name>
    <dbReference type="NCBI Taxonomy" id="698645"/>
    <lineage>
        <taxon>Bacteria</taxon>
        <taxon>Pseudomonadati</taxon>
        <taxon>Pseudomonadota</taxon>
        <taxon>Gammaproteobacteria</taxon>
        <taxon>Lysobacterales</taxon>
        <taxon>Lysobacteraceae</taxon>
        <taxon>Luteimonas</taxon>
    </lineage>
</organism>
<comment type="caution">
    <text evidence="1">The sequence shown here is derived from an EMBL/GenBank/DDBJ whole genome shotgun (WGS) entry which is preliminary data.</text>
</comment>
<proteinExistence type="predicted"/>
<dbReference type="Proteomes" id="UP001501727">
    <property type="component" value="Unassembled WGS sequence"/>
</dbReference>